<dbReference type="VEuPathDB" id="FungiDB:H310_13249"/>
<dbReference type="InterPro" id="IPR003439">
    <property type="entry name" value="ABC_transporter-like_ATP-bd"/>
</dbReference>
<feature type="compositionally biased region" description="Basic and acidic residues" evidence="11">
    <location>
        <begin position="36"/>
        <end position="51"/>
    </location>
</feature>
<dbReference type="GO" id="GO:0005524">
    <property type="term" value="F:ATP binding"/>
    <property type="evidence" value="ECO:0007669"/>
    <property type="project" value="UniProtKB-KW"/>
</dbReference>
<dbReference type="InterPro" id="IPR027417">
    <property type="entry name" value="P-loop_NTPase"/>
</dbReference>
<dbReference type="Proteomes" id="UP000285060">
    <property type="component" value="Unassembled WGS sequence"/>
</dbReference>
<feature type="compositionally biased region" description="Basic and acidic residues" evidence="11">
    <location>
        <begin position="1"/>
        <end position="11"/>
    </location>
</feature>
<dbReference type="InterPro" id="IPR036640">
    <property type="entry name" value="ABC1_TM_sf"/>
</dbReference>
<evidence type="ECO:0000256" key="4">
    <source>
        <dbReference type="ARBA" id="ARBA00022554"/>
    </source>
</evidence>
<keyword evidence="5 12" id="KW-0812">Transmembrane</keyword>
<dbReference type="InterPro" id="IPR011527">
    <property type="entry name" value="ABC1_TM_dom"/>
</dbReference>
<dbReference type="CDD" id="cd03244">
    <property type="entry name" value="ABCC_MRP_domain2"/>
    <property type="match status" value="1"/>
</dbReference>
<feature type="transmembrane region" description="Helical" evidence="12">
    <location>
        <begin position="1012"/>
        <end position="1034"/>
    </location>
</feature>
<dbReference type="GO" id="GO:0016887">
    <property type="term" value="F:ATP hydrolysis activity"/>
    <property type="evidence" value="ECO:0007669"/>
    <property type="project" value="InterPro"/>
</dbReference>
<keyword evidence="3" id="KW-0813">Transport</keyword>
<dbReference type="InterPro" id="IPR017871">
    <property type="entry name" value="ABC_transporter-like_CS"/>
</dbReference>
<dbReference type="CDD" id="cd18579">
    <property type="entry name" value="ABC_6TM_ABCC_D1"/>
    <property type="match status" value="1"/>
</dbReference>
<dbReference type="Pfam" id="PF00005">
    <property type="entry name" value="ABC_tran"/>
    <property type="match status" value="2"/>
</dbReference>
<feature type="domain" description="ABC transmembrane type-1" evidence="14">
    <location>
        <begin position="180"/>
        <end position="460"/>
    </location>
</feature>
<feature type="region of interest" description="Disordered" evidence="11">
    <location>
        <begin position="1"/>
        <end position="58"/>
    </location>
</feature>
<dbReference type="GO" id="GO:0000323">
    <property type="term" value="C:lytic vacuole"/>
    <property type="evidence" value="ECO:0007669"/>
    <property type="project" value="UniProtKB-ARBA"/>
</dbReference>
<sequence>RFRREKVHDLDAISAPSGGNIRDHADDDTGGDADDENRVHAGDDASDKIWEDADDDADDEICDDDDDEIFDDSRDDSWASAIEGERVPLLGKGLYGHGLGDKTPLDMGGCWNNMFFSWLTPLLDLGHKRPLEFDDLYQLNANNRAEHISCTFKKHWMTEVKKVKPRLALALARSFGSPFAVAGLLKLLHDVLQFVGPVMIKYMIAFLSDPTAQVSTGLWYALAIFVAGVVQSFSLRQYFFLCFETGLRVRSAVVTAVFDKSLVLAASSRAKMTAGGINNLMSVDAQRLQDITTYLHAIWYALFQMVVTSYLLYMQLGVAFLAGVAVMATLGPVTTGLSKLMQRMQRSLMEVKDDRVNDMHEMLHGIKVIKLQAWEESFAARVMEFRTKEMHRLQKYVYARAGSSMVYSGVPALVSIASFLAYIYLGHSLDVGTALASLALFNILKFPLFIFPYMLNSLAEAQASFGRLEEFLLMDEREPVTAGPLKETAILVQHADFEWDAAQCDKTEASGPILHNVNLKLTDGNLVAVVGAVGSGKSTLLSGVLGDARCARGEVHRCGSVAYVSQQPFIQNATLRDNVTFGIPFDHARYQNAIQVSSLTDDLKMLPGGDLTEIGEKGINLSGGQRTRVAIARAVYQDADMYLLDDPLAAVDAHVGSNIFKQCIQTALKGKLVVLVTNGLNVLKDCDSVVVLEQGRVVEQGTYEDLVDMADGVLAKMMQGNLHPAPSDNVLHLVDDDQSENRLPTEQVAQEKGIDGDNGALIVDEDRSTGDVPWTMYRVWIDACGGIGVGCVVALLYLVTSCVNLSASFWLSYWSENAGNSTHSQFYYFNVFMGLSAASIGMLFVQTLALFLAGLRGSAQLFNALLTRVLRAPMSFFDTTTLGRIVNRMSKDVYALDETIPSNWGMLLGATFSFMTTIGTVMYATPWFTVLLPPLAAFYYVSQRYYISSSRELQRLDSISRSPVFALLAETLDGIPTIRAFGNERQFAARNEALIDRNQRAYFLNVSANCWLSLRLEIVGTVVTAGAAFFAVLAHRNHAGVAFAGLAGVALSSAFSVTQSLNWAVQILSTIQTQMVSVERIHAYSTMEVEAELHAEPIKQLELDNAKWPSQGKVTFTNVKLRYRQRLPCVLRNLTFTIHAKEKIGIVGRTGAGKSSLVVALMRLVELDAGQITMDDIDIATIGLHDLRDKISIIPQDPVLFSGTIRSNLDPFDRCGDDSIWTAIKRANLHNAVTSLDDKVDERGQNFSVGERQLICIARALLKKSKVILMDEATASIDANTDRLIQDSIRESFQDCTCLTIAHRINTILDCDRILVMDKGSAAEFDSPAQLLKNPKGIFTNLVEHWRDDKSGAFCHDGRLLNK</sequence>
<feature type="transmembrane region" description="Helical" evidence="12">
    <location>
        <begin position="431"/>
        <end position="455"/>
    </location>
</feature>
<feature type="transmembrane region" description="Helical" evidence="12">
    <location>
        <begin position="904"/>
        <end position="925"/>
    </location>
</feature>
<dbReference type="PANTHER" id="PTHR24223">
    <property type="entry name" value="ATP-BINDING CASSETTE SUB-FAMILY C"/>
    <property type="match status" value="1"/>
</dbReference>
<accession>A0A418AHW5</accession>
<reference evidence="15 16" key="1">
    <citation type="submission" date="2018-08" db="EMBL/GenBank/DDBJ databases">
        <title>Aphanomyces genome sequencing and annotation.</title>
        <authorList>
            <person name="Minardi D."/>
            <person name="Oidtmann B."/>
            <person name="Van Der Giezen M."/>
            <person name="Studholme D.J."/>
        </authorList>
    </citation>
    <scope>NUCLEOTIDE SEQUENCE [LARGE SCALE GENOMIC DNA]</scope>
    <source>
        <strain evidence="15 16">NJM0002</strain>
    </source>
</reference>
<dbReference type="PROSITE" id="PS50929">
    <property type="entry name" value="ABC_TM1F"/>
    <property type="match status" value="2"/>
</dbReference>
<dbReference type="CDD" id="cd03250">
    <property type="entry name" value="ABCC_MRP_domain1"/>
    <property type="match status" value="1"/>
</dbReference>
<dbReference type="PROSITE" id="PS50893">
    <property type="entry name" value="ABC_TRANSPORTER_2"/>
    <property type="match status" value="2"/>
</dbReference>
<evidence type="ECO:0000256" key="5">
    <source>
        <dbReference type="ARBA" id="ARBA00022692"/>
    </source>
</evidence>
<dbReference type="CDD" id="cd18580">
    <property type="entry name" value="ABC_6TM_ABCC_D2"/>
    <property type="match status" value="1"/>
</dbReference>
<feature type="transmembrane region" description="Helical" evidence="12">
    <location>
        <begin position="1041"/>
        <end position="1065"/>
    </location>
</feature>
<evidence type="ECO:0000256" key="3">
    <source>
        <dbReference type="ARBA" id="ARBA00022448"/>
    </source>
</evidence>
<keyword evidence="8" id="KW-0067">ATP-binding</keyword>
<feature type="transmembrane region" description="Helical" evidence="12">
    <location>
        <begin position="291"/>
        <end position="312"/>
    </location>
</feature>
<dbReference type="SUPFAM" id="SSF90123">
    <property type="entry name" value="ABC transporter transmembrane region"/>
    <property type="match status" value="2"/>
</dbReference>
<feature type="transmembrane region" description="Helical" evidence="12">
    <location>
        <begin position="827"/>
        <end position="853"/>
    </location>
</feature>
<dbReference type="GO" id="GO:0140359">
    <property type="term" value="F:ABC-type transporter activity"/>
    <property type="evidence" value="ECO:0007669"/>
    <property type="project" value="InterPro"/>
</dbReference>
<dbReference type="PROSITE" id="PS00211">
    <property type="entry name" value="ABC_TRANSPORTER_1"/>
    <property type="match status" value="2"/>
</dbReference>
<evidence type="ECO:0000313" key="15">
    <source>
        <dbReference type="EMBL" id="RHY22247.1"/>
    </source>
</evidence>
<evidence type="ECO:0000259" key="14">
    <source>
        <dbReference type="PROSITE" id="PS50929"/>
    </source>
</evidence>
<evidence type="ECO:0000256" key="11">
    <source>
        <dbReference type="SAM" id="MobiDB-lite"/>
    </source>
</evidence>
<dbReference type="EMBL" id="QUSY01002144">
    <property type="protein sequence ID" value="RHY22247.1"/>
    <property type="molecule type" value="Genomic_DNA"/>
</dbReference>
<gene>
    <name evidence="15" type="ORF">DYB32_009553</name>
</gene>
<dbReference type="GO" id="GO:0005774">
    <property type="term" value="C:vacuolar membrane"/>
    <property type="evidence" value="ECO:0007669"/>
    <property type="project" value="UniProtKB-SubCell"/>
</dbReference>
<dbReference type="FunFam" id="1.20.1560.10:FF:000063">
    <property type="entry name" value="Multidrug resistance protein ABC transporter"/>
    <property type="match status" value="1"/>
</dbReference>
<feature type="domain" description="ABC transmembrane type-1" evidence="14">
    <location>
        <begin position="792"/>
        <end position="1073"/>
    </location>
</feature>
<comment type="subcellular location">
    <subcellularLocation>
        <location evidence="1">Vacuole membrane</location>
        <topology evidence="1">Multi-pass membrane protein</topology>
    </subcellularLocation>
</comment>
<dbReference type="Gene3D" id="3.40.50.300">
    <property type="entry name" value="P-loop containing nucleotide triphosphate hydrolases"/>
    <property type="match status" value="2"/>
</dbReference>
<feature type="transmembrane region" description="Helical" evidence="12">
    <location>
        <begin position="218"/>
        <end position="241"/>
    </location>
</feature>
<evidence type="ECO:0000259" key="13">
    <source>
        <dbReference type="PROSITE" id="PS50893"/>
    </source>
</evidence>
<evidence type="ECO:0008006" key="17">
    <source>
        <dbReference type="Google" id="ProtNLM"/>
    </source>
</evidence>
<dbReference type="InterPro" id="IPR044746">
    <property type="entry name" value="ABCC_6TM_D1"/>
</dbReference>
<feature type="transmembrane region" description="Helical" evidence="12">
    <location>
        <begin position="783"/>
        <end position="807"/>
    </location>
</feature>
<evidence type="ECO:0000256" key="9">
    <source>
        <dbReference type="ARBA" id="ARBA00022989"/>
    </source>
</evidence>
<feature type="transmembrane region" description="Helical" evidence="12">
    <location>
        <begin position="405"/>
        <end position="425"/>
    </location>
</feature>
<dbReference type="InterPro" id="IPR044726">
    <property type="entry name" value="ABCC_6TM_D2"/>
</dbReference>
<evidence type="ECO:0000256" key="12">
    <source>
        <dbReference type="SAM" id="Phobius"/>
    </source>
</evidence>
<feature type="transmembrane region" description="Helical" evidence="12">
    <location>
        <begin position="167"/>
        <end position="188"/>
    </location>
</feature>
<feature type="transmembrane region" description="Helical" evidence="12">
    <location>
        <begin position="318"/>
        <end position="337"/>
    </location>
</feature>
<evidence type="ECO:0000256" key="2">
    <source>
        <dbReference type="ARBA" id="ARBA00009726"/>
    </source>
</evidence>
<dbReference type="SMART" id="SM00382">
    <property type="entry name" value="AAA"/>
    <property type="match status" value="2"/>
</dbReference>
<dbReference type="FunFam" id="3.40.50.300:FF:000997">
    <property type="entry name" value="Multidrug resistance-associated protein 1"/>
    <property type="match status" value="1"/>
</dbReference>
<dbReference type="InterPro" id="IPR050173">
    <property type="entry name" value="ABC_transporter_C-like"/>
</dbReference>
<keyword evidence="4" id="KW-0926">Vacuole</keyword>
<dbReference type="PANTHER" id="PTHR24223:SF443">
    <property type="entry name" value="MULTIDRUG-RESISTANCE LIKE PROTEIN 1, ISOFORM I"/>
    <property type="match status" value="1"/>
</dbReference>
<evidence type="ECO:0000256" key="8">
    <source>
        <dbReference type="ARBA" id="ARBA00022840"/>
    </source>
</evidence>
<evidence type="ECO:0000256" key="6">
    <source>
        <dbReference type="ARBA" id="ARBA00022737"/>
    </source>
</evidence>
<keyword evidence="9 12" id="KW-1133">Transmembrane helix</keyword>
<dbReference type="FunFam" id="1.20.1560.10:FF:000020">
    <property type="entry name" value="ABC metal ion transporter"/>
    <property type="match status" value="1"/>
</dbReference>
<evidence type="ECO:0000313" key="16">
    <source>
        <dbReference type="Proteomes" id="UP000285060"/>
    </source>
</evidence>
<dbReference type="InterPro" id="IPR003593">
    <property type="entry name" value="AAA+_ATPase"/>
</dbReference>
<evidence type="ECO:0000256" key="1">
    <source>
        <dbReference type="ARBA" id="ARBA00004128"/>
    </source>
</evidence>
<dbReference type="SUPFAM" id="SSF52540">
    <property type="entry name" value="P-loop containing nucleoside triphosphate hydrolases"/>
    <property type="match status" value="2"/>
</dbReference>
<proteinExistence type="inferred from homology"/>
<dbReference type="Gene3D" id="1.20.1560.10">
    <property type="entry name" value="ABC transporter type 1, transmembrane domain"/>
    <property type="match status" value="2"/>
</dbReference>
<keyword evidence="10 12" id="KW-0472">Membrane</keyword>
<comment type="caution">
    <text evidence="15">The sequence shown here is derived from an EMBL/GenBank/DDBJ whole genome shotgun (WGS) entry which is preliminary data.</text>
</comment>
<dbReference type="FunFam" id="3.40.50.300:FF:000074">
    <property type="entry name" value="Multidrug resistance-associated protein 5 isoform 1"/>
    <property type="match status" value="1"/>
</dbReference>
<evidence type="ECO:0000256" key="7">
    <source>
        <dbReference type="ARBA" id="ARBA00022741"/>
    </source>
</evidence>
<keyword evidence="6" id="KW-0677">Repeat</keyword>
<organism evidence="15 16">
    <name type="scientific">Aphanomyces invadans</name>
    <dbReference type="NCBI Taxonomy" id="157072"/>
    <lineage>
        <taxon>Eukaryota</taxon>
        <taxon>Sar</taxon>
        <taxon>Stramenopiles</taxon>
        <taxon>Oomycota</taxon>
        <taxon>Saprolegniomycetes</taxon>
        <taxon>Saprolegniales</taxon>
        <taxon>Verrucalvaceae</taxon>
        <taxon>Aphanomyces</taxon>
    </lineage>
</organism>
<keyword evidence="16" id="KW-1185">Reference proteome</keyword>
<evidence type="ECO:0000256" key="10">
    <source>
        <dbReference type="ARBA" id="ARBA00023136"/>
    </source>
</evidence>
<comment type="similarity">
    <text evidence="2">Belongs to the ABC transporter superfamily. ABCC family. Conjugate transporter (TC 3.A.1.208) subfamily.</text>
</comment>
<feature type="domain" description="ABC transporter" evidence="13">
    <location>
        <begin position="1114"/>
        <end position="1344"/>
    </location>
</feature>
<protein>
    <recommendedName>
        <fullName evidence="17">Multidrug resistance-associated protein 1</fullName>
    </recommendedName>
</protein>
<feature type="non-terminal residue" evidence="15">
    <location>
        <position position="1"/>
    </location>
</feature>
<keyword evidence="7" id="KW-0547">Nucleotide-binding</keyword>
<name>A0A418AHW5_9STRA</name>
<dbReference type="Pfam" id="PF00664">
    <property type="entry name" value="ABC_membrane"/>
    <property type="match status" value="2"/>
</dbReference>
<feature type="domain" description="ABC transporter" evidence="13">
    <location>
        <begin position="492"/>
        <end position="719"/>
    </location>
</feature>